<keyword evidence="3" id="KW-1185">Reference proteome</keyword>
<proteinExistence type="predicted"/>
<evidence type="ECO:0000313" key="3">
    <source>
        <dbReference type="Proteomes" id="UP000813461"/>
    </source>
</evidence>
<reference evidence="2" key="1">
    <citation type="journal article" date="2021" name="Nat. Commun.">
        <title>Genetic determinants of endophytism in the Arabidopsis root mycobiome.</title>
        <authorList>
            <person name="Mesny F."/>
            <person name="Miyauchi S."/>
            <person name="Thiergart T."/>
            <person name="Pickel B."/>
            <person name="Atanasova L."/>
            <person name="Karlsson M."/>
            <person name="Huettel B."/>
            <person name="Barry K.W."/>
            <person name="Haridas S."/>
            <person name="Chen C."/>
            <person name="Bauer D."/>
            <person name="Andreopoulos W."/>
            <person name="Pangilinan J."/>
            <person name="LaButti K."/>
            <person name="Riley R."/>
            <person name="Lipzen A."/>
            <person name="Clum A."/>
            <person name="Drula E."/>
            <person name="Henrissat B."/>
            <person name="Kohler A."/>
            <person name="Grigoriev I.V."/>
            <person name="Martin F.M."/>
            <person name="Hacquard S."/>
        </authorList>
    </citation>
    <scope>NUCLEOTIDE SEQUENCE</scope>
    <source>
        <strain evidence="2">MPI-SDFR-AT-0120</strain>
    </source>
</reference>
<sequence length="165" mass="17794">MAPYVFAPRPPVRLGNRIYGSEAINSSGDTTSRPTQNHNNGFSPVGPAVPASPPAAPQYAPLSPLATPQNWAAAFDVALHRKSAEHPVQRKCAAAHAEIINGSVYGVIAIKPCSTCRAENKTCRIYHEDVHGSEWRKQNKQDLGDRCAHCRTSSTARKHGECQAA</sequence>
<organism evidence="2 3">
    <name type="scientific">Paraphoma chrysanthemicola</name>
    <dbReference type="NCBI Taxonomy" id="798071"/>
    <lineage>
        <taxon>Eukaryota</taxon>
        <taxon>Fungi</taxon>
        <taxon>Dikarya</taxon>
        <taxon>Ascomycota</taxon>
        <taxon>Pezizomycotina</taxon>
        <taxon>Dothideomycetes</taxon>
        <taxon>Pleosporomycetidae</taxon>
        <taxon>Pleosporales</taxon>
        <taxon>Pleosporineae</taxon>
        <taxon>Phaeosphaeriaceae</taxon>
        <taxon>Paraphoma</taxon>
    </lineage>
</organism>
<protein>
    <submittedName>
        <fullName evidence="2">Uncharacterized protein</fullName>
    </submittedName>
</protein>
<evidence type="ECO:0000313" key="2">
    <source>
        <dbReference type="EMBL" id="KAH7084233.1"/>
    </source>
</evidence>
<dbReference type="AlphaFoldDB" id="A0A8K0R5D3"/>
<dbReference type="EMBL" id="JAGMVJ010000012">
    <property type="protein sequence ID" value="KAH7084233.1"/>
    <property type="molecule type" value="Genomic_DNA"/>
</dbReference>
<dbReference type="Proteomes" id="UP000813461">
    <property type="component" value="Unassembled WGS sequence"/>
</dbReference>
<feature type="region of interest" description="Disordered" evidence="1">
    <location>
        <begin position="23"/>
        <end position="56"/>
    </location>
</feature>
<comment type="caution">
    <text evidence="2">The sequence shown here is derived from an EMBL/GenBank/DDBJ whole genome shotgun (WGS) entry which is preliminary data.</text>
</comment>
<evidence type="ECO:0000256" key="1">
    <source>
        <dbReference type="SAM" id="MobiDB-lite"/>
    </source>
</evidence>
<gene>
    <name evidence="2" type="ORF">FB567DRAFT_528630</name>
</gene>
<name>A0A8K0R5D3_9PLEO</name>
<accession>A0A8K0R5D3</accession>
<dbReference type="OrthoDB" id="3794887at2759"/>
<feature type="compositionally biased region" description="Polar residues" evidence="1">
    <location>
        <begin position="23"/>
        <end position="42"/>
    </location>
</feature>